<keyword evidence="10" id="KW-0238">DNA-binding</keyword>
<dbReference type="Gene3D" id="3.30.230.10">
    <property type="match status" value="1"/>
</dbReference>
<dbReference type="Pfam" id="PF02518">
    <property type="entry name" value="HATPase_c"/>
    <property type="match status" value="1"/>
</dbReference>
<evidence type="ECO:0000313" key="13">
    <source>
        <dbReference type="EMBL" id="RYC03762.1"/>
    </source>
</evidence>
<dbReference type="Gene3D" id="3.40.50.670">
    <property type="match status" value="1"/>
</dbReference>
<dbReference type="InterPro" id="IPR013759">
    <property type="entry name" value="Topo_IIA_B_C"/>
</dbReference>
<dbReference type="PRINTS" id="PR01159">
    <property type="entry name" value="DNAGYRASEB"/>
</dbReference>
<dbReference type="InterPro" id="IPR018522">
    <property type="entry name" value="TopoIIA_CS"/>
</dbReference>
<comment type="cofactor">
    <cofactor evidence="2">
        <name>Mg(2+)</name>
        <dbReference type="ChEBI" id="CHEBI:18420"/>
    </cofactor>
</comment>
<dbReference type="PROSITE" id="PS50880">
    <property type="entry name" value="TOPRIM"/>
    <property type="match status" value="1"/>
</dbReference>
<evidence type="ECO:0000256" key="2">
    <source>
        <dbReference type="ARBA" id="ARBA00001946"/>
    </source>
</evidence>
<dbReference type="NCBIfam" id="NF004189">
    <property type="entry name" value="PRK05644.1"/>
    <property type="match status" value="1"/>
</dbReference>
<evidence type="ECO:0000256" key="5">
    <source>
        <dbReference type="ARBA" id="ARBA00022723"/>
    </source>
</evidence>
<feature type="domain" description="Toprim" evidence="12">
    <location>
        <begin position="478"/>
        <end position="592"/>
    </location>
</feature>
<evidence type="ECO:0000256" key="4">
    <source>
        <dbReference type="ARBA" id="ARBA00012895"/>
    </source>
</evidence>
<dbReference type="InterPro" id="IPR003594">
    <property type="entry name" value="HATPase_dom"/>
</dbReference>
<keyword evidence="9" id="KW-0799">Topoisomerase</keyword>
<evidence type="ECO:0000256" key="9">
    <source>
        <dbReference type="ARBA" id="ARBA00023029"/>
    </source>
</evidence>
<protein>
    <recommendedName>
        <fullName evidence="4">DNA topoisomerase (ATP-hydrolyzing)</fullName>
        <ecNumber evidence="4">5.6.2.2</ecNumber>
    </recommendedName>
</protein>
<dbReference type="Proteomes" id="UP000293291">
    <property type="component" value="Unassembled WGS sequence"/>
</dbReference>
<dbReference type="SUPFAM" id="SSF55874">
    <property type="entry name" value="ATPase domain of HSP90 chaperone/DNA topoisomerase II/histidine kinase"/>
    <property type="match status" value="1"/>
</dbReference>
<evidence type="ECO:0000313" key="14">
    <source>
        <dbReference type="Proteomes" id="UP000293291"/>
    </source>
</evidence>
<dbReference type="Pfam" id="PF00204">
    <property type="entry name" value="DNA_gyraseB"/>
    <property type="match status" value="1"/>
</dbReference>
<comment type="catalytic activity">
    <reaction evidence="1">
        <text>ATP-dependent breakage, passage and rejoining of double-stranded DNA.</text>
        <dbReference type="EC" id="5.6.2.2"/>
    </reaction>
</comment>
<dbReference type="SUPFAM" id="SSF56719">
    <property type="entry name" value="Type II DNA topoisomerase"/>
    <property type="match status" value="1"/>
</dbReference>
<dbReference type="InterPro" id="IPR013760">
    <property type="entry name" value="Topo_IIA-like_dom_sf"/>
</dbReference>
<dbReference type="InterPro" id="IPR036890">
    <property type="entry name" value="HATPase_C_sf"/>
</dbReference>
<dbReference type="Pfam" id="PF01751">
    <property type="entry name" value="Toprim"/>
    <property type="match status" value="1"/>
</dbReference>
<dbReference type="CDD" id="cd16928">
    <property type="entry name" value="HATPase_GyrB-like"/>
    <property type="match status" value="1"/>
</dbReference>
<dbReference type="GO" id="GO:0003677">
    <property type="term" value="F:DNA binding"/>
    <property type="evidence" value="ECO:0007669"/>
    <property type="project" value="UniProtKB-KW"/>
</dbReference>
<evidence type="ECO:0000256" key="1">
    <source>
        <dbReference type="ARBA" id="ARBA00000185"/>
    </source>
</evidence>
<proteinExistence type="inferred from homology"/>
<dbReference type="GO" id="GO:0006265">
    <property type="term" value="P:DNA topological change"/>
    <property type="evidence" value="ECO:0007669"/>
    <property type="project" value="InterPro"/>
</dbReference>
<keyword evidence="7" id="KW-0067">ATP-binding</keyword>
<dbReference type="FunFam" id="3.40.50.670:FF:000002">
    <property type="entry name" value="DNA gyrase subunit B"/>
    <property type="match status" value="1"/>
</dbReference>
<evidence type="ECO:0000256" key="3">
    <source>
        <dbReference type="ARBA" id="ARBA00010708"/>
    </source>
</evidence>
<comment type="caution">
    <text evidence="13">The sequence shown here is derived from an EMBL/GenBank/DDBJ whole genome shotgun (WGS) entry which is preliminary data.</text>
</comment>
<dbReference type="PANTHER" id="PTHR45866:SF1">
    <property type="entry name" value="DNA GYRASE SUBUNIT B, MITOCHONDRIAL"/>
    <property type="match status" value="1"/>
</dbReference>
<dbReference type="SMART" id="SM00387">
    <property type="entry name" value="HATPase_c"/>
    <property type="match status" value="1"/>
</dbReference>
<dbReference type="Pfam" id="PF00986">
    <property type="entry name" value="DNA_gyraseB_C"/>
    <property type="match status" value="1"/>
</dbReference>
<evidence type="ECO:0000256" key="10">
    <source>
        <dbReference type="ARBA" id="ARBA00023125"/>
    </source>
</evidence>
<dbReference type="InterPro" id="IPR006171">
    <property type="entry name" value="TOPRIM_dom"/>
</dbReference>
<sequence>MPPPPSGVSRVGSLPVAAPSDNTYNAAHLLVLEGLDAVRKRPGMYIGSTDTRGLMHCLWEIIDNGVDEALAGVAHLVEVTLHDDGSVEVYDDGRGIPTDKEPKTGLSGVEVVATKLHAGGKFGGGSYVATGGLHGVGLSVVNALSSRMDIDVDRSPSQQGLSFQRGVPGVFDGDGPDAPFTPQSGLTRKGKRVAKGRTGTRIRFWPDRQIFTKDARFEMDGLVGRARQTSYIVPGLELVIRDRRSGEMVEEKFRHDGGIAEFVEFLSHGEPVTDILRLQGTDTFTETVPLLDDKGHMTPQEVERELFVDVAVRWDTAYDTEVRSFVNVIATPKGGTHVSGFEAALTKTFNDAMRAAKVLKAADTDVIKDDVLEGLTAVVTVRLAEPQFEGQTKEILGTPAARGVVRKVVAGELKSFLTSTKRAEKAQAKLLMEKVAGASKTRLAARQHKENQRRKNALESSALPAKLFDCRSTDTERTELFIVEGDSAMGTAKAARSSEFQALLPIRGKILNVQKATVGDMLKNAECASIIQVVGAGSGRTFDLEAARYGRIILMADADSDGAHIRCLLATLFFKYMPELVRDGRLFSAVPPLHRIELSNPKKGMDKYIYTYSDDELQRKLAELKRKNVRWKDPVQRYKGLGEMDADQLAETTMDPRHRTLRKLTIDDVDEASKVFDLLMGSDVAPRKEFIVQGAYEVDVEALDA</sequence>
<evidence type="ECO:0000256" key="7">
    <source>
        <dbReference type="ARBA" id="ARBA00022840"/>
    </source>
</evidence>
<dbReference type="InterPro" id="IPR000565">
    <property type="entry name" value="Topo_IIA_B"/>
</dbReference>
<organism evidence="13 14">
    <name type="scientific">Nocardioides ganghwensis</name>
    <dbReference type="NCBI Taxonomy" id="252230"/>
    <lineage>
        <taxon>Bacteria</taxon>
        <taxon>Bacillati</taxon>
        <taxon>Actinomycetota</taxon>
        <taxon>Actinomycetes</taxon>
        <taxon>Propionibacteriales</taxon>
        <taxon>Nocardioidaceae</taxon>
        <taxon>Nocardioides</taxon>
    </lineage>
</organism>
<dbReference type="InterPro" id="IPR014721">
    <property type="entry name" value="Ribsml_uS5_D2-typ_fold_subgr"/>
</dbReference>
<dbReference type="PANTHER" id="PTHR45866">
    <property type="entry name" value="DNA GYRASE/TOPOISOMERASE SUBUNIT B"/>
    <property type="match status" value="1"/>
</dbReference>
<dbReference type="GO" id="GO:0046872">
    <property type="term" value="F:metal ion binding"/>
    <property type="evidence" value="ECO:0007669"/>
    <property type="project" value="UniProtKB-KW"/>
</dbReference>
<dbReference type="PRINTS" id="PR00418">
    <property type="entry name" value="TPI2FAMILY"/>
</dbReference>
<dbReference type="GO" id="GO:0005524">
    <property type="term" value="F:ATP binding"/>
    <property type="evidence" value="ECO:0007669"/>
    <property type="project" value="UniProtKB-KW"/>
</dbReference>
<dbReference type="EMBL" id="SDWU01000004">
    <property type="protein sequence ID" value="RYC03762.1"/>
    <property type="molecule type" value="Genomic_DNA"/>
</dbReference>
<dbReference type="InterPro" id="IPR002288">
    <property type="entry name" value="DNA_gyrase_B_C"/>
</dbReference>
<dbReference type="InterPro" id="IPR020568">
    <property type="entry name" value="Ribosomal_Su5_D2-typ_SF"/>
</dbReference>
<dbReference type="OrthoDB" id="9802808at2"/>
<name>A0A4Q2SF83_9ACTN</name>
<keyword evidence="5" id="KW-0479">Metal-binding</keyword>
<dbReference type="CDD" id="cd00822">
    <property type="entry name" value="TopoII_Trans_DNA_gyrase"/>
    <property type="match status" value="1"/>
</dbReference>
<evidence type="ECO:0000256" key="6">
    <source>
        <dbReference type="ARBA" id="ARBA00022741"/>
    </source>
</evidence>
<evidence type="ECO:0000259" key="12">
    <source>
        <dbReference type="PROSITE" id="PS50880"/>
    </source>
</evidence>
<comment type="similarity">
    <text evidence="3">Belongs to the type II topoisomerase GyrB family.</text>
</comment>
<dbReference type="PROSITE" id="PS00177">
    <property type="entry name" value="TOPOISOMERASE_II"/>
    <property type="match status" value="1"/>
</dbReference>
<evidence type="ECO:0000256" key="11">
    <source>
        <dbReference type="ARBA" id="ARBA00023235"/>
    </source>
</evidence>
<keyword evidence="8" id="KW-0460">Magnesium</keyword>
<dbReference type="EC" id="5.6.2.2" evidence="4"/>
<keyword evidence="11 13" id="KW-0413">Isomerase</keyword>
<reference evidence="13 14" key="1">
    <citation type="submission" date="2019-01" db="EMBL/GenBank/DDBJ databases">
        <title>Novel species of Nocardioides.</title>
        <authorList>
            <person name="Liu Q."/>
            <person name="Xin Y.-H."/>
        </authorList>
    </citation>
    <scope>NUCLEOTIDE SEQUENCE [LARGE SCALE GENOMIC DNA]</scope>
    <source>
        <strain evidence="13 14">CGMCC 4.6875</strain>
    </source>
</reference>
<evidence type="ECO:0000256" key="8">
    <source>
        <dbReference type="ARBA" id="ARBA00022842"/>
    </source>
</evidence>
<dbReference type="SMART" id="SM00433">
    <property type="entry name" value="TOP2c"/>
    <property type="match status" value="1"/>
</dbReference>
<gene>
    <name evidence="13" type="ORF">EUA07_04820</name>
</gene>
<dbReference type="GO" id="GO:0034335">
    <property type="term" value="F:DNA negative supercoiling activity"/>
    <property type="evidence" value="ECO:0007669"/>
    <property type="project" value="UniProtKB-ARBA"/>
</dbReference>
<keyword evidence="6" id="KW-0547">Nucleotide-binding</keyword>
<dbReference type="SUPFAM" id="SSF54211">
    <property type="entry name" value="Ribosomal protein S5 domain 2-like"/>
    <property type="match status" value="1"/>
</dbReference>
<dbReference type="Gene3D" id="3.30.565.10">
    <property type="entry name" value="Histidine kinase-like ATPase, C-terminal domain"/>
    <property type="match status" value="1"/>
</dbReference>
<dbReference type="InterPro" id="IPR013506">
    <property type="entry name" value="Topo_IIA_bsu_dom2"/>
</dbReference>
<dbReference type="FunFam" id="3.30.565.10:FF:000088">
    <property type="entry name" value="DNA topoisomerase (ATP-hydrolyzing)"/>
    <property type="match status" value="1"/>
</dbReference>
<accession>A0A4Q2SF83</accession>
<dbReference type="AlphaFoldDB" id="A0A4Q2SF83"/>
<dbReference type="InterPro" id="IPR001241">
    <property type="entry name" value="Topo_IIA"/>
</dbReference>
<keyword evidence="14" id="KW-1185">Reference proteome</keyword>